<proteinExistence type="predicted"/>
<name>A0A286G4M3_9BACT</name>
<organism evidence="2 3">
    <name type="scientific">Spirosoma fluviale</name>
    <dbReference type="NCBI Taxonomy" id="1597977"/>
    <lineage>
        <taxon>Bacteria</taxon>
        <taxon>Pseudomonadati</taxon>
        <taxon>Bacteroidota</taxon>
        <taxon>Cytophagia</taxon>
        <taxon>Cytophagales</taxon>
        <taxon>Cytophagaceae</taxon>
        <taxon>Spirosoma</taxon>
    </lineage>
</organism>
<evidence type="ECO:0000313" key="3">
    <source>
        <dbReference type="Proteomes" id="UP000219452"/>
    </source>
</evidence>
<dbReference type="AlphaFoldDB" id="A0A286G4M3"/>
<keyword evidence="3" id="KW-1185">Reference proteome</keyword>
<dbReference type="Proteomes" id="UP000219452">
    <property type="component" value="Unassembled WGS sequence"/>
</dbReference>
<sequence length="51" mass="5832">MSDNDGKEETMQADQKDLFRELSREQAEAEKALEEEQERSGSAKPQDESDD</sequence>
<gene>
    <name evidence="2" type="ORF">SAMN06269250_3435</name>
</gene>
<reference evidence="3" key="1">
    <citation type="submission" date="2017-09" db="EMBL/GenBank/DDBJ databases">
        <authorList>
            <person name="Varghese N."/>
            <person name="Submissions S."/>
        </authorList>
    </citation>
    <scope>NUCLEOTIDE SEQUENCE [LARGE SCALE GENOMIC DNA]</scope>
    <source>
        <strain evidence="3">DSM 29961</strain>
    </source>
</reference>
<dbReference type="EMBL" id="OCNH01000002">
    <property type="protein sequence ID" value="SOD90481.1"/>
    <property type="molecule type" value="Genomic_DNA"/>
</dbReference>
<protein>
    <submittedName>
        <fullName evidence="2">Uncharacterized protein</fullName>
    </submittedName>
</protein>
<evidence type="ECO:0000256" key="1">
    <source>
        <dbReference type="SAM" id="MobiDB-lite"/>
    </source>
</evidence>
<evidence type="ECO:0000313" key="2">
    <source>
        <dbReference type="EMBL" id="SOD90481.1"/>
    </source>
</evidence>
<dbReference type="RefSeq" id="WP_179830214.1">
    <property type="nucleotide sequence ID" value="NZ_OCNH01000002.1"/>
</dbReference>
<feature type="region of interest" description="Disordered" evidence="1">
    <location>
        <begin position="1"/>
        <end position="51"/>
    </location>
</feature>
<accession>A0A286G4M3</accession>